<dbReference type="PANTHER" id="PTHR11893">
    <property type="entry name" value="INNEXIN"/>
    <property type="match status" value="1"/>
</dbReference>
<gene>
    <name evidence="9" type="primary">inx</name>
    <name evidence="10" type="ORF">DGYR_LOCUS13337</name>
</gene>
<dbReference type="GO" id="GO:0005921">
    <property type="term" value="C:gap junction"/>
    <property type="evidence" value="ECO:0007669"/>
    <property type="project" value="UniProtKB-UniRule"/>
</dbReference>
<dbReference type="AlphaFoldDB" id="A0A7I8WDA8"/>
<dbReference type="PRINTS" id="PR01262">
    <property type="entry name" value="INNEXIN"/>
</dbReference>
<organism evidence="10 11">
    <name type="scientific">Dimorphilus gyrociliatus</name>
    <dbReference type="NCBI Taxonomy" id="2664684"/>
    <lineage>
        <taxon>Eukaryota</taxon>
        <taxon>Metazoa</taxon>
        <taxon>Spiralia</taxon>
        <taxon>Lophotrochozoa</taxon>
        <taxon>Annelida</taxon>
        <taxon>Polychaeta</taxon>
        <taxon>Polychaeta incertae sedis</taxon>
        <taxon>Dinophilidae</taxon>
        <taxon>Dimorphilus</taxon>
    </lineage>
</organism>
<keyword evidence="3" id="KW-1003">Cell membrane</keyword>
<dbReference type="Pfam" id="PF00876">
    <property type="entry name" value="Innexin"/>
    <property type="match status" value="1"/>
</dbReference>
<evidence type="ECO:0000256" key="9">
    <source>
        <dbReference type="RuleBase" id="RU010713"/>
    </source>
</evidence>
<dbReference type="OrthoDB" id="5867527at2759"/>
<comment type="function">
    <text evidence="9">Structural component of the gap junctions.</text>
</comment>
<dbReference type="EMBL" id="CAJFCJ010000031">
    <property type="protein sequence ID" value="CAD5126051.1"/>
    <property type="molecule type" value="Genomic_DNA"/>
</dbReference>
<comment type="similarity">
    <text evidence="9">Belongs to the pannexin family.</text>
</comment>
<dbReference type="GO" id="GO:0034220">
    <property type="term" value="P:monoatomic ion transmembrane transport"/>
    <property type="evidence" value="ECO:0007669"/>
    <property type="project" value="UniProtKB-KW"/>
</dbReference>
<feature type="transmembrane region" description="Helical" evidence="9">
    <location>
        <begin position="28"/>
        <end position="46"/>
    </location>
</feature>
<keyword evidence="2 9" id="KW-0813">Transport</keyword>
<dbReference type="PROSITE" id="PS51013">
    <property type="entry name" value="PANNEXIN"/>
    <property type="match status" value="1"/>
</dbReference>
<sequence length="401" mass="47339">MDKVLEVVEGFHPDLKDDDSVDRLNSRWTVIILMIFCVVVAGETYVGTPIKCWAPQHFTDSHEKYMNNFCWVKNTYYYPMQTDLPLISEGDEGKHFIPYYQWIPFILLIQAVLFYFPSVIWRSFNQSAGIDADNILKAAFDLEKVIEQDIRENSLGVIVQLMHRYLISRSKNRKVFFICSRRYGCYLLVLYLFSKLLYLTNVTIQFLSLSYILGTSYGIYGIRAIYEFRSLTTPSNPTFPRVTMCDFRTRRLGNVHRYTVQCCLPINMYNEKVYVFLWFWFLFVALLTTLNLLLWIVRSLWYGGKVNYIFNHLSKDDRESLENTGNSKRLQKFVTRYLRSDGVFLIRLINHNMSKRTTDEITSMLFNLWTQEFNDTIINGNSMFGEDQPDNQLFDDEPVNL</sequence>
<keyword evidence="5 9" id="KW-1133">Transmembrane helix</keyword>
<dbReference type="Proteomes" id="UP000549394">
    <property type="component" value="Unassembled WGS sequence"/>
</dbReference>
<dbReference type="InterPro" id="IPR000990">
    <property type="entry name" value="Innexin"/>
</dbReference>
<evidence type="ECO:0000256" key="2">
    <source>
        <dbReference type="ARBA" id="ARBA00022448"/>
    </source>
</evidence>
<evidence type="ECO:0000256" key="8">
    <source>
        <dbReference type="ARBA" id="ARBA00023303"/>
    </source>
</evidence>
<feature type="transmembrane region" description="Helical" evidence="9">
    <location>
        <begin position="275"/>
        <end position="297"/>
    </location>
</feature>
<dbReference type="GO" id="GO:0005886">
    <property type="term" value="C:plasma membrane"/>
    <property type="evidence" value="ECO:0007669"/>
    <property type="project" value="UniProtKB-SubCell"/>
</dbReference>
<protein>
    <recommendedName>
        <fullName evidence="9">Innexin</fullName>
    </recommendedName>
</protein>
<keyword evidence="7 9" id="KW-0472">Membrane</keyword>
<evidence type="ECO:0000256" key="4">
    <source>
        <dbReference type="ARBA" id="ARBA00022692"/>
    </source>
</evidence>
<comment type="subcellular location">
    <subcellularLocation>
        <location evidence="1 9">Cell membrane</location>
        <topology evidence="1 9">Multi-pass membrane protein</topology>
    </subcellularLocation>
</comment>
<comment type="caution">
    <text evidence="10">The sequence shown here is derived from an EMBL/GenBank/DDBJ whole genome shotgun (WGS) entry which is preliminary data.</text>
</comment>
<reference evidence="10 11" key="1">
    <citation type="submission" date="2020-08" db="EMBL/GenBank/DDBJ databases">
        <authorList>
            <person name="Hejnol A."/>
        </authorList>
    </citation>
    <scope>NUCLEOTIDE SEQUENCE [LARGE SCALE GENOMIC DNA]</scope>
</reference>
<feature type="transmembrane region" description="Helical" evidence="9">
    <location>
        <begin position="183"/>
        <end position="207"/>
    </location>
</feature>
<keyword evidence="6 9" id="KW-0406">Ion transport</keyword>
<evidence type="ECO:0000313" key="10">
    <source>
        <dbReference type="EMBL" id="CAD5126051.1"/>
    </source>
</evidence>
<keyword evidence="11" id="KW-1185">Reference proteome</keyword>
<evidence type="ECO:0000256" key="3">
    <source>
        <dbReference type="ARBA" id="ARBA00022475"/>
    </source>
</evidence>
<evidence type="ECO:0000313" key="11">
    <source>
        <dbReference type="Proteomes" id="UP000549394"/>
    </source>
</evidence>
<evidence type="ECO:0000256" key="1">
    <source>
        <dbReference type="ARBA" id="ARBA00004651"/>
    </source>
</evidence>
<dbReference type="PANTHER" id="PTHR11893:SF36">
    <property type="entry name" value="INNEXIN-5"/>
    <property type="match status" value="1"/>
</dbReference>
<proteinExistence type="inferred from homology"/>
<evidence type="ECO:0000256" key="7">
    <source>
        <dbReference type="ARBA" id="ARBA00023136"/>
    </source>
</evidence>
<keyword evidence="8 9" id="KW-0407">Ion channel</keyword>
<evidence type="ECO:0000256" key="5">
    <source>
        <dbReference type="ARBA" id="ARBA00022989"/>
    </source>
</evidence>
<keyword evidence="4 9" id="KW-0812">Transmembrane</keyword>
<evidence type="ECO:0000256" key="6">
    <source>
        <dbReference type="ARBA" id="ARBA00023065"/>
    </source>
</evidence>
<accession>A0A7I8WDA8</accession>
<feature type="transmembrane region" description="Helical" evidence="9">
    <location>
        <begin position="99"/>
        <end position="116"/>
    </location>
</feature>
<name>A0A7I8WDA8_9ANNE</name>